<reference evidence="1 2" key="1">
    <citation type="submission" date="2021-04" db="EMBL/GenBank/DDBJ databases">
        <authorList>
            <person name="Rodrigo-Torres L."/>
            <person name="Arahal R. D."/>
            <person name="Lucena T."/>
        </authorList>
    </citation>
    <scope>NUCLEOTIDE SEQUENCE [LARGE SCALE GENOMIC DNA]</scope>
    <source>
        <strain evidence="1 2">CECT 9623</strain>
    </source>
</reference>
<proteinExistence type="predicted"/>
<evidence type="ECO:0000313" key="2">
    <source>
        <dbReference type="Proteomes" id="UP000679725"/>
    </source>
</evidence>
<protein>
    <submittedName>
        <fullName evidence="1">Uncharacterized protein</fullName>
    </submittedName>
</protein>
<keyword evidence="2" id="KW-1185">Reference proteome</keyword>
<gene>
    <name evidence="1" type="ORF">DYBT9623_00307</name>
</gene>
<dbReference type="EMBL" id="CAJRAU010000001">
    <property type="protein sequence ID" value="CAG5067586.1"/>
    <property type="molecule type" value="Genomic_DNA"/>
</dbReference>
<comment type="caution">
    <text evidence="1">The sequence shown here is derived from an EMBL/GenBank/DDBJ whole genome shotgun (WGS) entry which is preliminary data.</text>
</comment>
<organism evidence="1 2">
    <name type="scientific">Dyadobacter linearis</name>
    <dbReference type="NCBI Taxonomy" id="2823330"/>
    <lineage>
        <taxon>Bacteria</taxon>
        <taxon>Pseudomonadati</taxon>
        <taxon>Bacteroidota</taxon>
        <taxon>Cytophagia</taxon>
        <taxon>Cytophagales</taxon>
        <taxon>Spirosomataceae</taxon>
        <taxon>Dyadobacter</taxon>
    </lineage>
</organism>
<sequence>MLKGELVKNRLPRWGLFNMFTAVRCHPERGSLLMRPQEAPRELNLISDLV</sequence>
<accession>A0ABN7R6F1</accession>
<dbReference type="Proteomes" id="UP000679725">
    <property type="component" value="Unassembled WGS sequence"/>
</dbReference>
<name>A0ABN7R6F1_9BACT</name>
<evidence type="ECO:0000313" key="1">
    <source>
        <dbReference type="EMBL" id="CAG5067586.1"/>
    </source>
</evidence>